<evidence type="ECO:0000256" key="5">
    <source>
        <dbReference type="ARBA" id="ARBA00022692"/>
    </source>
</evidence>
<dbReference type="PIRSF" id="PIRSF005355">
    <property type="entry name" value="UBIAD1"/>
    <property type="match status" value="1"/>
</dbReference>
<feature type="transmembrane region" description="Helical" evidence="8">
    <location>
        <begin position="224"/>
        <end position="244"/>
    </location>
</feature>
<gene>
    <name evidence="8" type="primary">menA</name>
    <name evidence="10" type="ORF">QNI22_01160</name>
</gene>
<dbReference type="InterPro" id="IPR026046">
    <property type="entry name" value="UBIAD1"/>
</dbReference>
<dbReference type="InterPro" id="IPR004657">
    <property type="entry name" value="MenA"/>
</dbReference>
<dbReference type="GO" id="GO:0046428">
    <property type="term" value="F:1,4-dihydroxy-2-naphthoate polyprenyltransferase activity"/>
    <property type="evidence" value="ECO:0007669"/>
    <property type="project" value="UniProtKB-UniRule"/>
</dbReference>
<dbReference type="RefSeq" id="WP_314508766.1">
    <property type="nucleotide sequence ID" value="NZ_JASJOU010000001.1"/>
</dbReference>
<evidence type="ECO:0000313" key="11">
    <source>
        <dbReference type="Proteomes" id="UP001232063"/>
    </source>
</evidence>
<comment type="function">
    <text evidence="8">Conversion of 1,4-dihydroxy-2-naphthoate (DHNA) to demethylmenaquinone (DMK).</text>
</comment>
<keyword evidence="5 8" id="KW-0812">Transmembrane</keyword>
<dbReference type="NCBIfam" id="TIGR00751">
    <property type="entry name" value="menA"/>
    <property type="match status" value="1"/>
</dbReference>
<dbReference type="Pfam" id="PF01040">
    <property type="entry name" value="UbiA"/>
    <property type="match status" value="1"/>
</dbReference>
<dbReference type="HAMAP" id="MF_01937">
    <property type="entry name" value="MenA_1"/>
    <property type="match status" value="1"/>
</dbReference>
<dbReference type="InterPro" id="IPR000537">
    <property type="entry name" value="UbiA_prenyltransferase"/>
</dbReference>
<feature type="transmembrane region" description="Helical" evidence="8">
    <location>
        <begin position="94"/>
        <end position="114"/>
    </location>
</feature>
<comment type="similarity">
    <text evidence="8">Belongs to the MenA family. Type 1 subfamily.</text>
</comment>
<dbReference type="InterPro" id="IPR044878">
    <property type="entry name" value="UbiA_sf"/>
</dbReference>
<evidence type="ECO:0000256" key="2">
    <source>
        <dbReference type="ARBA" id="ARBA00022428"/>
    </source>
</evidence>
<accession>A0AAE3QW97</accession>
<feature type="transmembrane region" description="Helical" evidence="8">
    <location>
        <begin position="120"/>
        <end position="142"/>
    </location>
</feature>
<protein>
    <recommendedName>
        <fullName evidence="8 9">1,4-dihydroxy-2-naphthoate octaprenyltransferase</fullName>
        <shortName evidence="8">DHNA-octaprenyltransferase</shortName>
        <ecNumber evidence="8 9">2.5.1.74</ecNumber>
    </recommendedName>
</protein>
<keyword evidence="6 8" id="KW-1133">Transmembrane helix</keyword>
<dbReference type="CDD" id="cd13962">
    <property type="entry name" value="PT_UbiA_UBIAD1"/>
    <property type="match status" value="1"/>
</dbReference>
<dbReference type="GO" id="GO:0009234">
    <property type="term" value="P:menaquinone biosynthetic process"/>
    <property type="evidence" value="ECO:0007669"/>
    <property type="project" value="UniProtKB-UniRule"/>
</dbReference>
<dbReference type="GO" id="GO:0005886">
    <property type="term" value="C:plasma membrane"/>
    <property type="evidence" value="ECO:0007669"/>
    <property type="project" value="UniProtKB-SubCell"/>
</dbReference>
<keyword evidence="2 8" id="KW-0474">Menaquinone biosynthesis</keyword>
<evidence type="ECO:0000313" key="10">
    <source>
        <dbReference type="EMBL" id="MDJ1499229.1"/>
    </source>
</evidence>
<evidence type="ECO:0000256" key="4">
    <source>
        <dbReference type="ARBA" id="ARBA00022679"/>
    </source>
</evidence>
<evidence type="ECO:0000256" key="3">
    <source>
        <dbReference type="ARBA" id="ARBA00022475"/>
    </source>
</evidence>
<comment type="catalytic activity">
    <reaction evidence="8">
        <text>an all-trans-polyprenyl diphosphate + 1,4-dihydroxy-2-naphthoate + H(+) = a 2-demethylmenaquinol + CO2 + diphosphate</text>
        <dbReference type="Rhea" id="RHEA:26478"/>
        <dbReference type="Rhea" id="RHEA-COMP:9563"/>
        <dbReference type="Rhea" id="RHEA-COMP:9564"/>
        <dbReference type="ChEBI" id="CHEBI:11173"/>
        <dbReference type="ChEBI" id="CHEBI:15378"/>
        <dbReference type="ChEBI" id="CHEBI:16526"/>
        <dbReference type="ChEBI" id="CHEBI:33019"/>
        <dbReference type="ChEBI" id="CHEBI:55437"/>
        <dbReference type="ChEBI" id="CHEBI:58914"/>
        <dbReference type="EC" id="2.5.1.74"/>
    </reaction>
</comment>
<keyword evidence="7 8" id="KW-0472">Membrane</keyword>
<proteinExistence type="inferred from homology"/>
<feature type="transmembrane region" description="Helical" evidence="8">
    <location>
        <begin position="154"/>
        <end position="172"/>
    </location>
</feature>
<dbReference type="Gene3D" id="1.10.357.140">
    <property type="entry name" value="UbiA prenyltransferase"/>
    <property type="match status" value="1"/>
</dbReference>
<name>A0AAE3QW97_9BACT</name>
<dbReference type="EMBL" id="JASJOU010000001">
    <property type="protein sequence ID" value="MDJ1499229.1"/>
    <property type="molecule type" value="Genomic_DNA"/>
</dbReference>
<dbReference type="PANTHER" id="PTHR13929:SF0">
    <property type="entry name" value="UBIA PRENYLTRANSFERASE DOMAIN-CONTAINING PROTEIN 1"/>
    <property type="match status" value="1"/>
</dbReference>
<keyword evidence="11" id="KW-1185">Reference proteome</keyword>
<dbReference type="Proteomes" id="UP001232063">
    <property type="component" value="Unassembled WGS sequence"/>
</dbReference>
<evidence type="ECO:0000256" key="9">
    <source>
        <dbReference type="NCBIfam" id="TIGR00751"/>
    </source>
</evidence>
<feature type="transmembrane region" description="Helical" evidence="8">
    <location>
        <begin position="178"/>
        <end position="197"/>
    </location>
</feature>
<evidence type="ECO:0000256" key="6">
    <source>
        <dbReference type="ARBA" id="ARBA00022989"/>
    </source>
</evidence>
<keyword evidence="3 8" id="KW-1003">Cell membrane</keyword>
<dbReference type="GO" id="GO:0042371">
    <property type="term" value="P:vitamin K biosynthetic process"/>
    <property type="evidence" value="ECO:0007669"/>
    <property type="project" value="TreeGrafter"/>
</dbReference>
<dbReference type="AlphaFoldDB" id="A0AAE3QW97"/>
<comment type="pathway">
    <text evidence="8">Quinol/quinone metabolism; menaquinone biosynthesis; menaquinol from 1,4-dihydroxy-2-naphthoate: step 1/2.</text>
</comment>
<dbReference type="Gene3D" id="1.20.120.1780">
    <property type="entry name" value="UbiA prenyltransferase"/>
    <property type="match status" value="1"/>
</dbReference>
<sequence length="298" mass="32213">MAASLSTWVSAFRLRTLPLALASIGMGSFLAASVHQFNGVVFGLCALTTILLQVLSNLANDYGDSIHGADSVERKGPLRAVQAGHISSHAMRNAVILFSVLSLLTGLGLLYVALKDAPVQTFVTFFGLGILSIIAAITYTAGKKPYGYAGLGDISVLIFFGYVATLGTFYLYTHTIDWINLLPATATGFLSVGVLNVNNIRDIESDRNAGKFSIPVRIGRSKAVIYHWLLLSLAMLCAIIYVIATYHSPWQFLFLLVTPLLIKIGRGVSKDSHIDPYLKQMALTTLLFVILFGVGQLI</sequence>
<dbReference type="PANTHER" id="PTHR13929">
    <property type="entry name" value="1,4-DIHYDROXY-2-NAPHTHOATE OCTAPRENYLTRANSFERASE"/>
    <property type="match status" value="1"/>
</dbReference>
<comment type="subcellular location">
    <subcellularLocation>
        <location evidence="8">Cell membrane</location>
        <topology evidence="8">Multi-pass membrane protein</topology>
    </subcellularLocation>
    <subcellularLocation>
        <location evidence="1">Membrane</location>
        <topology evidence="1">Multi-pass membrane protein</topology>
    </subcellularLocation>
</comment>
<dbReference type="EC" id="2.5.1.74" evidence="8 9"/>
<evidence type="ECO:0000256" key="8">
    <source>
        <dbReference type="HAMAP-Rule" id="MF_01937"/>
    </source>
</evidence>
<feature type="transmembrane region" description="Helical" evidence="8">
    <location>
        <begin position="12"/>
        <end position="31"/>
    </location>
</feature>
<evidence type="ECO:0000256" key="1">
    <source>
        <dbReference type="ARBA" id="ARBA00004141"/>
    </source>
</evidence>
<feature type="transmembrane region" description="Helical" evidence="8">
    <location>
        <begin position="37"/>
        <end position="55"/>
    </location>
</feature>
<organism evidence="10 11">
    <name type="scientific">Xanthocytophaga agilis</name>
    <dbReference type="NCBI Taxonomy" id="3048010"/>
    <lineage>
        <taxon>Bacteria</taxon>
        <taxon>Pseudomonadati</taxon>
        <taxon>Bacteroidota</taxon>
        <taxon>Cytophagia</taxon>
        <taxon>Cytophagales</taxon>
        <taxon>Rhodocytophagaceae</taxon>
        <taxon>Xanthocytophaga</taxon>
    </lineage>
</organism>
<reference evidence="10" key="1">
    <citation type="submission" date="2023-05" db="EMBL/GenBank/DDBJ databases">
        <authorList>
            <person name="Zhang X."/>
        </authorList>
    </citation>
    <scope>NUCLEOTIDE SEQUENCE</scope>
    <source>
        <strain evidence="10">BD1B2-1</strain>
    </source>
</reference>
<keyword evidence="4 8" id="KW-0808">Transferase</keyword>
<comment type="caution">
    <text evidence="10">The sequence shown here is derived from an EMBL/GenBank/DDBJ whole genome shotgun (WGS) entry which is preliminary data.</text>
</comment>
<dbReference type="NCBIfam" id="NF004750">
    <property type="entry name" value="PRK06080.1-2"/>
    <property type="match status" value="1"/>
</dbReference>
<feature type="transmembrane region" description="Helical" evidence="8">
    <location>
        <begin position="281"/>
        <end position="297"/>
    </location>
</feature>
<evidence type="ECO:0000256" key="7">
    <source>
        <dbReference type="ARBA" id="ARBA00023136"/>
    </source>
</evidence>